<evidence type="ECO:0000313" key="2">
    <source>
        <dbReference type="Proteomes" id="UP000006859"/>
    </source>
</evidence>
<name>E0SAJ8_DICD3</name>
<dbReference type="AlphaFoldDB" id="E0SAJ8"/>
<dbReference type="HOGENOM" id="CLU_1746730_0_0_6"/>
<reference evidence="1 2" key="1">
    <citation type="journal article" date="2011" name="J. Bacteriol.">
        <title>Genome sequence of the plant-pathogenic bacterium Dickeya dadantii 3937.</title>
        <authorList>
            <person name="Glasner J.D."/>
            <person name="Yang C.H."/>
            <person name="Reverchon S."/>
            <person name="Hugouvieux-Cotte-Pattat N."/>
            <person name="Condemine G."/>
            <person name="Bohin J.P."/>
            <person name="Van Gijsegem F."/>
            <person name="Yang S."/>
            <person name="Franza T."/>
            <person name="Expert D."/>
            <person name="Plunkett G. III"/>
            <person name="San Francisco M.J."/>
            <person name="Charkowski A.O."/>
            <person name="Py B."/>
            <person name="Bell K."/>
            <person name="Rauscher L."/>
            <person name="Rodriguez-Palenzuela P."/>
            <person name="Toussaint A."/>
            <person name="Holeva M.C."/>
            <person name="He S.Y."/>
            <person name="Douet V."/>
            <person name="Boccara M."/>
            <person name="Blanco C."/>
            <person name="Toth I."/>
            <person name="Anderson B.D."/>
            <person name="Biehl B.S."/>
            <person name="Mau B."/>
            <person name="Flynn S.M."/>
            <person name="Barras F."/>
            <person name="Lindeberg M."/>
            <person name="Birch P.R."/>
            <person name="Tsuyumu S."/>
            <person name="Shi X."/>
            <person name="Hibbing M."/>
            <person name="Yap M.N."/>
            <person name="Carpentier M."/>
            <person name="Dassa E."/>
            <person name="Umehara M."/>
            <person name="Kim J.F."/>
            <person name="Rusch M."/>
            <person name="Soni P."/>
            <person name="Mayhew G.F."/>
            <person name="Fouts D.E."/>
            <person name="Gill S.R."/>
            <person name="Blattner F.R."/>
            <person name="Keen N.T."/>
            <person name="Perna N.T."/>
        </authorList>
    </citation>
    <scope>NUCLEOTIDE SEQUENCE [LARGE SCALE GENOMIC DNA]</scope>
    <source>
        <strain evidence="1 2">3937</strain>
    </source>
</reference>
<gene>
    <name evidence="1" type="ordered locus">Dda3937_01750</name>
</gene>
<dbReference type="OrthoDB" id="9986909at2"/>
<keyword evidence="2" id="KW-1185">Reference proteome</keyword>
<organism evidence="1 2">
    <name type="scientific">Dickeya dadantii (strain 3937)</name>
    <name type="common">Erwinia chrysanthemi (strain 3937)</name>
    <dbReference type="NCBI Taxonomy" id="198628"/>
    <lineage>
        <taxon>Bacteria</taxon>
        <taxon>Pseudomonadati</taxon>
        <taxon>Pseudomonadota</taxon>
        <taxon>Gammaproteobacteria</taxon>
        <taxon>Enterobacterales</taxon>
        <taxon>Pectobacteriaceae</taxon>
        <taxon>Dickeya</taxon>
    </lineage>
</organism>
<dbReference type="STRING" id="198628.Dda3937_01750"/>
<dbReference type="RefSeq" id="WP_013316532.1">
    <property type="nucleotide sequence ID" value="NC_014500.1"/>
</dbReference>
<evidence type="ECO:0000313" key="1">
    <source>
        <dbReference type="EMBL" id="ADM97056.1"/>
    </source>
</evidence>
<accession>E0SAJ8</accession>
<proteinExistence type="predicted"/>
<dbReference type="EMBL" id="CP002038">
    <property type="protein sequence ID" value="ADM97056.1"/>
    <property type="molecule type" value="Genomic_DNA"/>
</dbReference>
<protein>
    <submittedName>
        <fullName evidence="1">Uncharacterized protein</fullName>
    </submittedName>
</protein>
<dbReference type="KEGG" id="ddd:Dda3937_01750"/>
<dbReference type="Proteomes" id="UP000006859">
    <property type="component" value="Chromosome"/>
</dbReference>
<sequence>MKTRTKMEKIGLKNLSQEAKEKLTISIAEKSINYSSALKLKGFFGVSSVRLIIEQSIAHTASRLIIGDEDLLEHSKIDKLGLVKEIKFNERLDKKSPQHGEKEIRIKVMAWQLIIIASLSNDEINKVEDLVNFCLAASLKSNNSLFGEM</sequence>